<dbReference type="Pfam" id="PF14226">
    <property type="entry name" value="DIOX_N"/>
    <property type="match status" value="1"/>
</dbReference>
<proteinExistence type="predicted"/>
<sequence>MSFHLIQKILGEAAHLSVYGRTGIDPRIDLIVSNLTRTDQMRHGSKSMLLGLGSLLAGYLAEILPEDKRPHLSRVNPSTSIPVIDLNDVDFEDGQGPSPLVQKLSKACEEFGFFQIINHGVPQELCNRMLSAIADFFELPSAEKASLATNDHTKPVRVNKYYLKDEHQQKIPMWSETLIHPWDVVAQYSKEMGALMTRFFSLISRALGLQKDHLQKRLGEKPTLNAQANYYPHCPEPELSSPWDWLLIQTCALEVITALQVLKDDNWFSIYPVPNAFVINLGDQIQVMSNRRFKSVHHRVVANKNQRRVSMAVFYAPNLEAVIGPVEDLIDEEHPPFYCSYHYAEFLQEFHRQEGTRRRVKEVFEL</sequence>
<comment type="caution">
    <text evidence="5">The sequence shown here is derived from an EMBL/GenBank/DDBJ whole genome shotgun (WGS) entry which is preliminary data.</text>
</comment>
<dbReference type="Gene3D" id="2.60.120.330">
    <property type="entry name" value="B-lactam Antibiotic, Isopenicillin N Synthase, Chain"/>
    <property type="match status" value="1"/>
</dbReference>
<evidence type="ECO:0000259" key="4">
    <source>
        <dbReference type="Pfam" id="PF14226"/>
    </source>
</evidence>
<dbReference type="GO" id="GO:0051213">
    <property type="term" value="F:dioxygenase activity"/>
    <property type="evidence" value="ECO:0007669"/>
    <property type="project" value="UniProtKB-KW"/>
</dbReference>
<dbReference type="InterPro" id="IPR026992">
    <property type="entry name" value="DIOX_N"/>
</dbReference>
<reference evidence="5 6" key="1">
    <citation type="submission" date="2023-12" db="EMBL/GenBank/DDBJ databases">
        <title>A high-quality genome assembly for Dillenia turbinata (Dilleniales).</title>
        <authorList>
            <person name="Chanderbali A."/>
        </authorList>
    </citation>
    <scope>NUCLEOTIDE SEQUENCE [LARGE SCALE GENOMIC DNA]</scope>
    <source>
        <strain evidence="5">LSX21</strain>
        <tissue evidence="5">Leaf</tissue>
    </source>
</reference>
<dbReference type="InterPro" id="IPR050295">
    <property type="entry name" value="Plant_2OG-oxidoreductases"/>
</dbReference>
<gene>
    <name evidence="5" type="ORF">RJ641_002751</name>
</gene>
<keyword evidence="5" id="KW-0223">Dioxygenase</keyword>
<dbReference type="GO" id="GO:0046872">
    <property type="term" value="F:metal ion binding"/>
    <property type="evidence" value="ECO:0007669"/>
    <property type="project" value="UniProtKB-KW"/>
</dbReference>
<evidence type="ECO:0000313" key="6">
    <source>
        <dbReference type="Proteomes" id="UP001370490"/>
    </source>
</evidence>
<keyword evidence="6" id="KW-1185">Reference proteome</keyword>
<dbReference type="InterPro" id="IPR044861">
    <property type="entry name" value="IPNS-like_FE2OG_OXY"/>
</dbReference>
<keyword evidence="5" id="KW-0560">Oxidoreductase</keyword>
<feature type="domain" description="Isopenicillin N synthase-like Fe(2+) 2OG dioxygenase" evidence="3">
    <location>
        <begin position="228"/>
        <end position="317"/>
    </location>
</feature>
<dbReference type="Pfam" id="PF03171">
    <property type="entry name" value="2OG-FeII_Oxy"/>
    <property type="match status" value="1"/>
</dbReference>
<evidence type="ECO:0000259" key="3">
    <source>
        <dbReference type="Pfam" id="PF03171"/>
    </source>
</evidence>
<feature type="domain" description="Non-haem dioxygenase N-terminal" evidence="4">
    <location>
        <begin position="81"/>
        <end position="180"/>
    </location>
</feature>
<evidence type="ECO:0000256" key="1">
    <source>
        <dbReference type="ARBA" id="ARBA00022723"/>
    </source>
</evidence>
<name>A0AAN8VNJ2_9MAGN</name>
<dbReference type="EMBL" id="JBAMMX010000011">
    <property type="protein sequence ID" value="KAK6930958.1"/>
    <property type="molecule type" value="Genomic_DNA"/>
</dbReference>
<keyword evidence="2" id="KW-0408">Iron</keyword>
<dbReference type="InterPro" id="IPR027443">
    <property type="entry name" value="IPNS-like_sf"/>
</dbReference>
<dbReference type="PANTHER" id="PTHR47991">
    <property type="entry name" value="OXOGLUTARATE/IRON-DEPENDENT DIOXYGENASE"/>
    <property type="match status" value="1"/>
</dbReference>
<accession>A0AAN8VNJ2</accession>
<keyword evidence="1" id="KW-0479">Metal-binding</keyword>
<evidence type="ECO:0000256" key="2">
    <source>
        <dbReference type="ARBA" id="ARBA00023004"/>
    </source>
</evidence>
<dbReference type="SUPFAM" id="SSF51197">
    <property type="entry name" value="Clavaminate synthase-like"/>
    <property type="match status" value="1"/>
</dbReference>
<evidence type="ECO:0000313" key="5">
    <source>
        <dbReference type="EMBL" id="KAK6930958.1"/>
    </source>
</evidence>
<organism evidence="5 6">
    <name type="scientific">Dillenia turbinata</name>
    <dbReference type="NCBI Taxonomy" id="194707"/>
    <lineage>
        <taxon>Eukaryota</taxon>
        <taxon>Viridiplantae</taxon>
        <taxon>Streptophyta</taxon>
        <taxon>Embryophyta</taxon>
        <taxon>Tracheophyta</taxon>
        <taxon>Spermatophyta</taxon>
        <taxon>Magnoliopsida</taxon>
        <taxon>eudicotyledons</taxon>
        <taxon>Gunneridae</taxon>
        <taxon>Pentapetalae</taxon>
        <taxon>Dilleniales</taxon>
        <taxon>Dilleniaceae</taxon>
        <taxon>Dillenia</taxon>
    </lineage>
</organism>
<dbReference type="AlphaFoldDB" id="A0AAN8VNJ2"/>
<dbReference type="Proteomes" id="UP001370490">
    <property type="component" value="Unassembled WGS sequence"/>
</dbReference>
<protein>
    <submittedName>
        <fullName evidence="5">Non-hem dioxygenase N-terminal domain</fullName>
    </submittedName>
</protein>